<keyword evidence="3" id="KW-0969">Cilium</keyword>
<protein>
    <submittedName>
        <fullName evidence="3">Flagellar hook-length control protein FliK</fullName>
    </submittedName>
</protein>
<sequence length="479" mass="51709">MSVDPPKPSIPRLPPAASPGLPTPPANHHKTDTPPRPSNDPVARLLEAIRERSPPQLAVIVKSIQSYLPGKEPVIELTRDPSLLIRALVAGKELLLATRQLPPPNQPLVLVIRDGKLSLELQPNPPAAIRQSPLHQQLQQLAPFIQRPLLSSIGQLLEQYPQLQARQSSPLSQTAQQAVERLLNQLPTPARLSSPEAVRSQLANSGLQLESRMALLSIANTATTPAAPPSNTTTNISGDLKGLLLNALQALGSSAAGTSEGGRTLLQWLQQLSPAARAGTATPYDSAPRASTLPPFPQFASISGIRSDAPATSAELSVTSLALQLASAAARIQTQQIQSLIQQQAPSADPNAPINTWFYELPIRNGQQLDSIQLLIEQYAQRDKKKERADKELRWQINLAFEVAPLAPFQALLSLVDNRAAITLWADAPQTLQLLGAHLGELRSALTSAGLEVEELRCKRGLPPPRETRLERSLVDIHT</sequence>
<evidence type="ECO:0000256" key="1">
    <source>
        <dbReference type="SAM" id="MobiDB-lite"/>
    </source>
</evidence>
<reference evidence="3 4" key="1">
    <citation type="submission" date="2018-08" db="EMBL/GenBank/DDBJ databases">
        <authorList>
            <person name="Khan S.A."/>
        </authorList>
    </citation>
    <scope>NUCLEOTIDE SEQUENCE [LARGE SCALE GENOMIC DNA]</scope>
    <source>
        <strain evidence="3 4">GTF-13</strain>
    </source>
</reference>
<feature type="domain" description="Flagellar hook-length control protein-like C-terminal" evidence="2">
    <location>
        <begin position="387"/>
        <end position="463"/>
    </location>
</feature>
<gene>
    <name evidence="3" type="ORF">D0544_04685</name>
</gene>
<evidence type="ECO:0000313" key="3">
    <source>
        <dbReference type="EMBL" id="RRJ84409.1"/>
    </source>
</evidence>
<dbReference type="Gene3D" id="3.30.750.140">
    <property type="match status" value="1"/>
</dbReference>
<keyword evidence="4" id="KW-1185">Reference proteome</keyword>
<keyword evidence="3" id="KW-0966">Cell projection</keyword>
<organism evidence="3 4">
    <name type="scientific">Aestuariirhabdus litorea</name>
    <dbReference type="NCBI Taxonomy" id="2528527"/>
    <lineage>
        <taxon>Bacteria</taxon>
        <taxon>Pseudomonadati</taxon>
        <taxon>Pseudomonadota</taxon>
        <taxon>Gammaproteobacteria</taxon>
        <taxon>Oceanospirillales</taxon>
        <taxon>Aestuariirhabdaceae</taxon>
        <taxon>Aestuariirhabdus</taxon>
    </lineage>
</organism>
<dbReference type="InterPro" id="IPR038610">
    <property type="entry name" value="FliK-like_C_sf"/>
</dbReference>
<reference evidence="3 4" key="2">
    <citation type="submission" date="2018-12" db="EMBL/GenBank/DDBJ databases">
        <title>Simiduia agarivorans gen. nov., sp. nov., a marine, agarolytic bacterium isolated from shallow coastal water from Keelung, Taiwan.</title>
        <authorList>
            <person name="Shieh W.Y."/>
        </authorList>
    </citation>
    <scope>NUCLEOTIDE SEQUENCE [LARGE SCALE GENOMIC DNA]</scope>
    <source>
        <strain evidence="3 4">GTF-13</strain>
    </source>
</reference>
<accession>A0A3P3VSC9</accession>
<name>A0A3P3VSC9_9GAMM</name>
<evidence type="ECO:0000259" key="2">
    <source>
        <dbReference type="Pfam" id="PF02120"/>
    </source>
</evidence>
<proteinExistence type="predicted"/>
<keyword evidence="3" id="KW-0282">Flagellum</keyword>
<dbReference type="EMBL" id="QWEZ01000001">
    <property type="protein sequence ID" value="RRJ84409.1"/>
    <property type="molecule type" value="Genomic_DNA"/>
</dbReference>
<dbReference type="Pfam" id="PF02120">
    <property type="entry name" value="Flg_hook"/>
    <property type="match status" value="1"/>
</dbReference>
<comment type="caution">
    <text evidence="3">The sequence shown here is derived from an EMBL/GenBank/DDBJ whole genome shotgun (WGS) entry which is preliminary data.</text>
</comment>
<dbReference type="InterPro" id="IPR021136">
    <property type="entry name" value="Flagellar_hook_control-like_C"/>
</dbReference>
<dbReference type="AlphaFoldDB" id="A0A3P3VSC9"/>
<feature type="compositionally biased region" description="Pro residues" evidence="1">
    <location>
        <begin position="1"/>
        <end position="25"/>
    </location>
</feature>
<evidence type="ECO:0000313" key="4">
    <source>
        <dbReference type="Proteomes" id="UP000280792"/>
    </source>
</evidence>
<feature type="region of interest" description="Disordered" evidence="1">
    <location>
        <begin position="1"/>
        <end position="41"/>
    </location>
</feature>
<dbReference type="Proteomes" id="UP000280792">
    <property type="component" value="Unassembled WGS sequence"/>
</dbReference>